<reference evidence="1 2" key="1">
    <citation type="submission" date="2017-08" db="EMBL/GenBank/DDBJ databases">
        <title>Complete genome sequence of Mucilaginibacter sp. strain BJC16-A31.</title>
        <authorList>
            <consortium name="Henan University of Science and Technology"/>
            <person name="You X."/>
        </authorList>
    </citation>
    <scope>NUCLEOTIDE SEQUENCE [LARGE SCALE GENOMIC DNA]</scope>
    <source>
        <strain evidence="1 2">BJC16-A31</strain>
    </source>
</reference>
<dbReference type="EMBL" id="CP022743">
    <property type="protein sequence ID" value="ASU33916.1"/>
    <property type="molecule type" value="Genomic_DNA"/>
</dbReference>
<dbReference type="OrthoDB" id="9850758at2"/>
<organism evidence="1 2">
    <name type="scientific">Mucilaginibacter xinganensis</name>
    <dbReference type="NCBI Taxonomy" id="1234841"/>
    <lineage>
        <taxon>Bacteria</taxon>
        <taxon>Pseudomonadati</taxon>
        <taxon>Bacteroidota</taxon>
        <taxon>Sphingobacteriia</taxon>
        <taxon>Sphingobacteriales</taxon>
        <taxon>Sphingobacteriaceae</taxon>
        <taxon>Mucilaginibacter</taxon>
    </lineage>
</organism>
<evidence type="ECO:0000313" key="1">
    <source>
        <dbReference type="EMBL" id="ASU33916.1"/>
    </source>
</evidence>
<dbReference type="Proteomes" id="UP000215002">
    <property type="component" value="Chromosome"/>
</dbReference>
<keyword evidence="2" id="KW-1185">Reference proteome</keyword>
<protein>
    <submittedName>
        <fullName evidence="1">Uncharacterized protein</fullName>
    </submittedName>
</protein>
<dbReference type="RefSeq" id="WP_094570329.1">
    <property type="nucleotide sequence ID" value="NZ_CP022743.1"/>
</dbReference>
<dbReference type="KEGG" id="muc:MuYL_2024"/>
<proteinExistence type="predicted"/>
<sequence>MIDGYYKFPDDVQSVFSDTIKQYGFKIDRSELDAVTLVNNVVQVGFSINEDVLSMSIKIDSKFYNVTDIVMLIDNGYYLKWDAERKIACSGLPRERYYQTYLSWYYVLSDKFLLNTYKTGEIPLKDKNNKLNEENSDANEKYSLAWQEMQKLDLKHPIRQKYVFDDPSWLNDMLKLMEGDKR</sequence>
<evidence type="ECO:0000313" key="2">
    <source>
        <dbReference type="Proteomes" id="UP000215002"/>
    </source>
</evidence>
<accession>A0A223NVQ7</accession>
<dbReference type="AlphaFoldDB" id="A0A223NVQ7"/>
<gene>
    <name evidence="1" type="ORF">MuYL_2024</name>
</gene>
<name>A0A223NVQ7_9SPHI</name>